<accession>A0A3M7SFE3</accession>
<dbReference type="SMART" id="SM00179">
    <property type="entry name" value="EGF_CA"/>
    <property type="match status" value="1"/>
</dbReference>
<name>A0A3M7SFE3_BRAPC</name>
<dbReference type="InterPro" id="IPR016187">
    <property type="entry name" value="CTDL_fold"/>
</dbReference>
<dbReference type="SMART" id="SM00181">
    <property type="entry name" value="EGF"/>
    <property type="match status" value="1"/>
</dbReference>
<organism evidence="5 6">
    <name type="scientific">Brachionus plicatilis</name>
    <name type="common">Marine rotifer</name>
    <name type="synonym">Brachionus muelleri</name>
    <dbReference type="NCBI Taxonomy" id="10195"/>
    <lineage>
        <taxon>Eukaryota</taxon>
        <taxon>Metazoa</taxon>
        <taxon>Spiralia</taxon>
        <taxon>Gnathifera</taxon>
        <taxon>Rotifera</taxon>
        <taxon>Eurotatoria</taxon>
        <taxon>Monogononta</taxon>
        <taxon>Pseudotrocha</taxon>
        <taxon>Ploima</taxon>
        <taxon>Brachionidae</taxon>
        <taxon>Brachionus</taxon>
    </lineage>
</organism>
<evidence type="ECO:0000259" key="4">
    <source>
        <dbReference type="PROSITE" id="PS50026"/>
    </source>
</evidence>
<dbReference type="PROSITE" id="PS00010">
    <property type="entry name" value="ASX_HYDROXYL"/>
    <property type="match status" value="1"/>
</dbReference>
<dbReference type="PROSITE" id="PS01186">
    <property type="entry name" value="EGF_2"/>
    <property type="match status" value="1"/>
</dbReference>
<keyword evidence="3" id="KW-0732">Signal</keyword>
<dbReference type="Gene3D" id="2.10.25.10">
    <property type="entry name" value="Laminin"/>
    <property type="match status" value="1"/>
</dbReference>
<gene>
    <name evidence="5" type="ORF">BpHYR1_013443</name>
</gene>
<proteinExistence type="predicted"/>
<dbReference type="AlphaFoldDB" id="A0A3M7SFE3"/>
<feature type="signal peptide" evidence="3">
    <location>
        <begin position="1"/>
        <end position="22"/>
    </location>
</feature>
<feature type="domain" description="EGF-like" evidence="4">
    <location>
        <begin position="99"/>
        <end position="135"/>
    </location>
</feature>
<dbReference type="Gene3D" id="3.10.100.10">
    <property type="entry name" value="Mannose-Binding Protein A, subunit A"/>
    <property type="match status" value="1"/>
</dbReference>
<dbReference type="InterPro" id="IPR000152">
    <property type="entry name" value="EGF-type_Asp/Asn_hydroxyl_site"/>
</dbReference>
<dbReference type="STRING" id="10195.A0A3M7SFE3"/>
<feature type="disulfide bond" evidence="2">
    <location>
        <begin position="125"/>
        <end position="134"/>
    </location>
</feature>
<sequence length="286" mass="33105">MINKFRILISFLLLKCFQPSYIGQFILIEKKNVPFKNYSLVPETHIIELSKTVCLNQCLKNEFCEFVVYNNGYCSLHTEFALNRLQDSILNVVYRKNLIINHCASLPCLNDATCLNKINKYECSCVNGYFGYNCDKKISEFNCSFGHFRLNETEPCLPCKENFTAFNQYPFNCYHFHLKLNFESAKSYCASLNATLWSPKSISERHIFTTESSWVDSEISYVGEPFVWPDGSKVSFLKNGEPNNSEGNDKLLNEEALEIHLEAVNDLNRNSDRKTDQVFTIELFIE</sequence>
<dbReference type="PROSITE" id="PS50026">
    <property type="entry name" value="EGF_3"/>
    <property type="match status" value="1"/>
</dbReference>
<dbReference type="EMBL" id="REGN01001460">
    <property type="protein sequence ID" value="RNA34523.1"/>
    <property type="molecule type" value="Genomic_DNA"/>
</dbReference>
<keyword evidence="1 2" id="KW-1015">Disulfide bond</keyword>
<dbReference type="PROSITE" id="PS00022">
    <property type="entry name" value="EGF_1"/>
    <property type="match status" value="1"/>
</dbReference>
<evidence type="ECO:0000256" key="1">
    <source>
        <dbReference type="ARBA" id="ARBA00023157"/>
    </source>
</evidence>
<dbReference type="Proteomes" id="UP000276133">
    <property type="component" value="Unassembled WGS sequence"/>
</dbReference>
<evidence type="ECO:0000313" key="5">
    <source>
        <dbReference type="EMBL" id="RNA34523.1"/>
    </source>
</evidence>
<protein>
    <submittedName>
        <fullName evidence="5">Crumbs-like protein</fullName>
    </submittedName>
</protein>
<dbReference type="InterPro" id="IPR001881">
    <property type="entry name" value="EGF-like_Ca-bd_dom"/>
</dbReference>
<evidence type="ECO:0000256" key="3">
    <source>
        <dbReference type="SAM" id="SignalP"/>
    </source>
</evidence>
<dbReference type="OrthoDB" id="430340at2759"/>
<dbReference type="CDD" id="cd00054">
    <property type="entry name" value="EGF_CA"/>
    <property type="match status" value="1"/>
</dbReference>
<dbReference type="SUPFAM" id="SSF57196">
    <property type="entry name" value="EGF/Laminin"/>
    <property type="match status" value="1"/>
</dbReference>
<evidence type="ECO:0000256" key="2">
    <source>
        <dbReference type="PROSITE-ProRule" id="PRU00076"/>
    </source>
</evidence>
<dbReference type="InterPro" id="IPR000742">
    <property type="entry name" value="EGF"/>
</dbReference>
<comment type="caution">
    <text evidence="5">The sequence shown here is derived from an EMBL/GenBank/DDBJ whole genome shotgun (WGS) entry which is preliminary data.</text>
</comment>
<keyword evidence="6" id="KW-1185">Reference proteome</keyword>
<dbReference type="Pfam" id="PF00008">
    <property type="entry name" value="EGF"/>
    <property type="match status" value="1"/>
</dbReference>
<keyword evidence="2" id="KW-0245">EGF-like domain</keyword>
<dbReference type="SUPFAM" id="SSF56436">
    <property type="entry name" value="C-type lectin-like"/>
    <property type="match status" value="1"/>
</dbReference>
<evidence type="ECO:0000313" key="6">
    <source>
        <dbReference type="Proteomes" id="UP000276133"/>
    </source>
</evidence>
<reference evidence="5 6" key="1">
    <citation type="journal article" date="2018" name="Sci. Rep.">
        <title>Genomic signatures of local adaptation to the degree of environmental predictability in rotifers.</title>
        <authorList>
            <person name="Franch-Gras L."/>
            <person name="Hahn C."/>
            <person name="Garcia-Roger E.M."/>
            <person name="Carmona M.J."/>
            <person name="Serra M."/>
            <person name="Gomez A."/>
        </authorList>
    </citation>
    <scope>NUCLEOTIDE SEQUENCE [LARGE SCALE GENOMIC DNA]</scope>
    <source>
        <strain evidence="5">HYR1</strain>
    </source>
</reference>
<feature type="chain" id="PRO_5018332880" evidence="3">
    <location>
        <begin position="23"/>
        <end position="286"/>
    </location>
</feature>
<dbReference type="InterPro" id="IPR016186">
    <property type="entry name" value="C-type_lectin-like/link_sf"/>
</dbReference>
<comment type="caution">
    <text evidence="2">Lacks conserved residue(s) required for the propagation of feature annotation.</text>
</comment>
<dbReference type="CDD" id="cd00037">
    <property type="entry name" value="CLECT"/>
    <property type="match status" value="1"/>
</dbReference>
<dbReference type="FunFam" id="2.10.25.10:FF:000031">
    <property type="entry name" value="neurogenic locus notch homolog protein 3"/>
    <property type="match status" value="1"/>
</dbReference>
<dbReference type="GO" id="GO:0005509">
    <property type="term" value="F:calcium ion binding"/>
    <property type="evidence" value="ECO:0007669"/>
    <property type="project" value="InterPro"/>
</dbReference>